<evidence type="ECO:0000313" key="1">
    <source>
        <dbReference type="EMBL" id="EEY63601.1"/>
    </source>
</evidence>
<dbReference type="Proteomes" id="UP000006643">
    <property type="component" value="Unassembled WGS sequence"/>
</dbReference>
<keyword evidence="2" id="KW-1185">Reference proteome</keyword>
<accession>D0NS60</accession>
<dbReference type="VEuPathDB" id="FungiDB:PITG_15975"/>
<dbReference type="InParanoid" id="D0NS60"/>
<proteinExistence type="predicted"/>
<dbReference type="AlphaFoldDB" id="D0NS60"/>
<dbReference type="eggNOG" id="ENOG502SVFI">
    <property type="taxonomic scope" value="Eukaryota"/>
</dbReference>
<evidence type="ECO:0000313" key="2">
    <source>
        <dbReference type="Proteomes" id="UP000006643"/>
    </source>
</evidence>
<dbReference type="GeneID" id="9475824"/>
<name>D0NS60_PHYIT</name>
<organism evidence="1 2">
    <name type="scientific">Phytophthora infestans (strain T30-4)</name>
    <name type="common">Potato late blight agent</name>
    <dbReference type="NCBI Taxonomy" id="403677"/>
    <lineage>
        <taxon>Eukaryota</taxon>
        <taxon>Sar</taxon>
        <taxon>Stramenopiles</taxon>
        <taxon>Oomycota</taxon>
        <taxon>Peronosporomycetes</taxon>
        <taxon>Peronosporales</taxon>
        <taxon>Peronosporaceae</taxon>
        <taxon>Phytophthora</taxon>
    </lineage>
</organism>
<dbReference type="EMBL" id="DS028156">
    <property type="protein sequence ID" value="EEY63601.1"/>
    <property type="molecule type" value="Genomic_DNA"/>
</dbReference>
<gene>
    <name evidence="1" type="ORF">PITG_15975</name>
</gene>
<dbReference type="KEGG" id="pif:PITG_15975"/>
<dbReference type="RefSeq" id="XP_002898188.1">
    <property type="nucleotide sequence ID" value="XM_002898142.1"/>
</dbReference>
<protein>
    <submittedName>
        <fullName evidence="1">Uncharacterized protein</fullName>
    </submittedName>
</protein>
<reference evidence="2" key="1">
    <citation type="journal article" date="2009" name="Nature">
        <title>Genome sequence and analysis of the Irish potato famine pathogen Phytophthora infestans.</title>
        <authorList>
            <consortium name="The Broad Institute Genome Sequencing Platform"/>
            <person name="Haas B.J."/>
            <person name="Kamoun S."/>
            <person name="Zody M.C."/>
            <person name="Jiang R.H."/>
            <person name="Handsaker R.E."/>
            <person name="Cano L.M."/>
            <person name="Grabherr M."/>
            <person name="Kodira C.D."/>
            <person name="Raffaele S."/>
            <person name="Torto-Alalibo T."/>
            <person name="Bozkurt T.O."/>
            <person name="Ah-Fong A.M."/>
            <person name="Alvarado L."/>
            <person name="Anderson V.L."/>
            <person name="Armstrong M.R."/>
            <person name="Avrova A."/>
            <person name="Baxter L."/>
            <person name="Beynon J."/>
            <person name="Boevink P.C."/>
            <person name="Bollmann S.R."/>
            <person name="Bos J.I."/>
            <person name="Bulone V."/>
            <person name="Cai G."/>
            <person name="Cakir C."/>
            <person name="Carrington J.C."/>
            <person name="Chawner M."/>
            <person name="Conti L."/>
            <person name="Costanzo S."/>
            <person name="Ewan R."/>
            <person name="Fahlgren N."/>
            <person name="Fischbach M.A."/>
            <person name="Fugelstad J."/>
            <person name="Gilroy E.M."/>
            <person name="Gnerre S."/>
            <person name="Green P.J."/>
            <person name="Grenville-Briggs L.J."/>
            <person name="Griffith J."/>
            <person name="Grunwald N.J."/>
            <person name="Horn K."/>
            <person name="Horner N.R."/>
            <person name="Hu C.H."/>
            <person name="Huitema E."/>
            <person name="Jeong D.H."/>
            <person name="Jones A.M."/>
            <person name="Jones J.D."/>
            <person name="Jones R.W."/>
            <person name="Karlsson E.K."/>
            <person name="Kunjeti S.G."/>
            <person name="Lamour K."/>
            <person name="Liu Z."/>
            <person name="Ma L."/>
            <person name="Maclean D."/>
            <person name="Chibucos M.C."/>
            <person name="McDonald H."/>
            <person name="McWalters J."/>
            <person name="Meijer H.J."/>
            <person name="Morgan W."/>
            <person name="Morris P.F."/>
            <person name="Munro C.A."/>
            <person name="O'Neill K."/>
            <person name="Ospina-Giraldo M."/>
            <person name="Pinzon A."/>
            <person name="Pritchard L."/>
            <person name="Ramsahoye B."/>
            <person name="Ren Q."/>
            <person name="Restrepo S."/>
            <person name="Roy S."/>
            <person name="Sadanandom A."/>
            <person name="Savidor A."/>
            <person name="Schornack S."/>
            <person name="Schwartz D.C."/>
            <person name="Schumann U.D."/>
            <person name="Schwessinger B."/>
            <person name="Seyer L."/>
            <person name="Sharpe T."/>
            <person name="Silvar C."/>
            <person name="Song J."/>
            <person name="Studholme D.J."/>
            <person name="Sykes S."/>
            <person name="Thines M."/>
            <person name="van de Vondervoort P.J."/>
            <person name="Phuntumart V."/>
            <person name="Wawra S."/>
            <person name="Weide R."/>
            <person name="Win J."/>
            <person name="Young C."/>
            <person name="Zhou S."/>
            <person name="Fry W."/>
            <person name="Meyers B.C."/>
            <person name="van West P."/>
            <person name="Ristaino J."/>
            <person name="Govers F."/>
            <person name="Birch P.R."/>
            <person name="Whisson S.C."/>
            <person name="Judelson H.S."/>
            <person name="Nusbaum C."/>
        </authorList>
    </citation>
    <scope>NUCLEOTIDE SEQUENCE [LARGE SCALE GENOMIC DNA]</scope>
    <source>
        <strain evidence="2">T30-4</strain>
    </source>
</reference>
<dbReference type="OMA" id="HMFIALA"/>
<sequence>MTKVKAHVFWITAWLATSRCRVRRSLTRLECGSVQMKPASMSLALLRPGMLLRHSAMRSLDSQSQSIHAPEMLLYCCVLPRDWKRKQPRHCTSSHVVVMPSATSTSVAIHDVHMFIALASI</sequence>
<dbReference type="HOGENOM" id="CLU_2042654_0_0_1"/>